<dbReference type="Pfam" id="PF03034">
    <property type="entry name" value="PSS"/>
    <property type="match status" value="1"/>
</dbReference>
<dbReference type="InterPro" id="IPR004277">
    <property type="entry name" value="PSS"/>
</dbReference>
<dbReference type="GO" id="GO:0106245">
    <property type="term" value="F:L-serine-phosphatidylethanolamine phosphatidyltransferase activity"/>
    <property type="evidence" value="ECO:0007669"/>
    <property type="project" value="InterPro"/>
</dbReference>
<sequence>MEPDHPIVILRLAGVFLCALPAVRELYLYINNPRKAKRMGQHVWLLLATILTELMVITKWSKGQFTEPFPLYVRWAWMIGGILLVLYPAIRFGLPSVRKYVGKQKQKRRGKGKGKKAQYLLRMNEVPLL</sequence>
<dbReference type="Proteomes" id="UP000807769">
    <property type="component" value="Unassembled WGS sequence"/>
</dbReference>
<feature type="transmembrane region" description="Helical" evidence="1">
    <location>
        <begin position="72"/>
        <end position="90"/>
    </location>
</feature>
<dbReference type="RefSeq" id="XP_041192129.1">
    <property type="nucleotide sequence ID" value="XM_041342996.1"/>
</dbReference>
<evidence type="ECO:0000313" key="2">
    <source>
        <dbReference type="EMBL" id="KAG1814793.1"/>
    </source>
</evidence>
<reference evidence="2" key="1">
    <citation type="journal article" date="2020" name="New Phytol.">
        <title>Comparative genomics reveals dynamic genome evolution in host specialist ectomycorrhizal fungi.</title>
        <authorList>
            <person name="Lofgren L.A."/>
            <person name="Nguyen N.H."/>
            <person name="Vilgalys R."/>
            <person name="Ruytinx J."/>
            <person name="Liao H.L."/>
            <person name="Branco S."/>
            <person name="Kuo A."/>
            <person name="LaButti K."/>
            <person name="Lipzen A."/>
            <person name="Andreopoulos W."/>
            <person name="Pangilinan J."/>
            <person name="Riley R."/>
            <person name="Hundley H."/>
            <person name="Na H."/>
            <person name="Barry K."/>
            <person name="Grigoriev I.V."/>
            <person name="Stajich J.E."/>
            <person name="Kennedy P.G."/>
        </authorList>
    </citation>
    <scope>NUCLEOTIDE SEQUENCE</scope>
    <source>
        <strain evidence="2">MN1</strain>
    </source>
</reference>
<organism evidence="2 3">
    <name type="scientific">Suillus subaureus</name>
    <dbReference type="NCBI Taxonomy" id="48587"/>
    <lineage>
        <taxon>Eukaryota</taxon>
        <taxon>Fungi</taxon>
        <taxon>Dikarya</taxon>
        <taxon>Basidiomycota</taxon>
        <taxon>Agaricomycotina</taxon>
        <taxon>Agaricomycetes</taxon>
        <taxon>Agaricomycetidae</taxon>
        <taxon>Boletales</taxon>
        <taxon>Suillineae</taxon>
        <taxon>Suillaceae</taxon>
        <taxon>Suillus</taxon>
    </lineage>
</organism>
<keyword evidence="1" id="KW-0812">Transmembrane</keyword>
<keyword evidence="3" id="KW-1185">Reference proteome</keyword>
<accession>A0A9P7JCU3</accession>
<evidence type="ECO:0000256" key="1">
    <source>
        <dbReference type="SAM" id="Phobius"/>
    </source>
</evidence>
<proteinExistence type="predicted"/>
<dbReference type="OrthoDB" id="10265393at2759"/>
<dbReference type="AlphaFoldDB" id="A0A9P7JCU3"/>
<dbReference type="EMBL" id="JABBWG010000020">
    <property type="protein sequence ID" value="KAG1814793.1"/>
    <property type="molecule type" value="Genomic_DNA"/>
</dbReference>
<keyword evidence="1" id="KW-0472">Membrane</keyword>
<dbReference type="GO" id="GO:0006659">
    <property type="term" value="P:phosphatidylserine biosynthetic process"/>
    <property type="evidence" value="ECO:0007669"/>
    <property type="project" value="InterPro"/>
</dbReference>
<feature type="transmembrane region" description="Helical" evidence="1">
    <location>
        <begin position="42"/>
        <end position="60"/>
    </location>
</feature>
<protein>
    <submittedName>
        <fullName evidence="2">Uncharacterized protein</fullName>
    </submittedName>
</protein>
<name>A0A9P7JCU3_9AGAM</name>
<gene>
    <name evidence="2" type="ORF">BJ212DRAFT_353100</name>
</gene>
<dbReference type="GeneID" id="64637012"/>
<comment type="caution">
    <text evidence="2">The sequence shown here is derived from an EMBL/GenBank/DDBJ whole genome shotgun (WGS) entry which is preliminary data.</text>
</comment>
<feature type="transmembrane region" description="Helical" evidence="1">
    <location>
        <begin position="6"/>
        <end position="30"/>
    </location>
</feature>
<evidence type="ECO:0000313" key="3">
    <source>
        <dbReference type="Proteomes" id="UP000807769"/>
    </source>
</evidence>
<keyword evidence="1" id="KW-1133">Transmembrane helix</keyword>